<dbReference type="InterPro" id="IPR016047">
    <property type="entry name" value="M23ase_b-sheet_dom"/>
</dbReference>
<dbReference type="OrthoDB" id="1099523at2"/>
<dbReference type="InterPro" id="IPR011055">
    <property type="entry name" value="Dup_hybrid_motif"/>
</dbReference>
<keyword evidence="1" id="KW-0175">Coiled coil</keyword>
<keyword evidence="3" id="KW-0732">Signal</keyword>
<protein>
    <submittedName>
        <fullName evidence="5">Murein DD-endopeptidase MepM and murein hydrolase activator NlpD, contain LysM domain</fullName>
    </submittedName>
</protein>
<accession>A0A1H8UHA0</accession>
<dbReference type="Gene3D" id="2.70.70.10">
    <property type="entry name" value="Glucose Permease (Domain IIA)"/>
    <property type="match status" value="1"/>
</dbReference>
<dbReference type="GO" id="GO:0004222">
    <property type="term" value="F:metalloendopeptidase activity"/>
    <property type="evidence" value="ECO:0007669"/>
    <property type="project" value="TreeGrafter"/>
</dbReference>
<dbReference type="STRING" id="673521.SAMN05660991_02909"/>
<dbReference type="InterPro" id="IPR050570">
    <property type="entry name" value="Cell_wall_metabolism_enzyme"/>
</dbReference>
<evidence type="ECO:0000259" key="4">
    <source>
        <dbReference type="Pfam" id="PF01551"/>
    </source>
</evidence>
<keyword evidence="5" id="KW-0378">Hydrolase</keyword>
<feature type="compositionally biased region" description="Basic residues" evidence="2">
    <location>
        <begin position="7"/>
        <end position="20"/>
    </location>
</feature>
<dbReference type="Pfam" id="PF01551">
    <property type="entry name" value="Peptidase_M23"/>
    <property type="match status" value="1"/>
</dbReference>
<feature type="region of interest" description="Disordered" evidence="2">
    <location>
        <begin position="1"/>
        <end position="20"/>
    </location>
</feature>
<organism evidence="5 6">
    <name type="scientific">Trujillonella endophytica</name>
    <dbReference type="NCBI Taxonomy" id="673521"/>
    <lineage>
        <taxon>Bacteria</taxon>
        <taxon>Bacillati</taxon>
        <taxon>Actinomycetota</taxon>
        <taxon>Actinomycetes</taxon>
        <taxon>Geodermatophilales</taxon>
        <taxon>Geodermatophilaceae</taxon>
        <taxon>Trujillonella</taxon>
    </lineage>
</organism>
<feature type="domain" description="M23ase beta-sheet core" evidence="4">
    <location>
        <begin position="339"/>
        <end position="430"/>
    </location>
</feature>
<keyword evidence="6" id="KW-1185">Reference proteome</keyword>
<proteinExistence type="predicted"/>
<dbReference type="SUPFAM" id="SSF51261">
    <property type="entry name" value="Duplicated hybrid motif"/>
    <property type="match status" value="1"/>
</dbReference>
<evidence type="ECO:0000313" key="6">
    <source>
        <dbReference type="Proteomes" id="UP000198960"/>
    </source>
</evidence>
<evidence type="ECO:0000313" key="5">
    <source>
        <dbReference type="EMBL" id="SEP02600.1"/>
    </source>
</evidence>
<reference evidence="6" key="1">
    <citation type="submission" date="2016-10" db="EMBL/GenBank/DDBJ databases">
        <authorList>
            <person name="Varghese N."/>
            <person name="Submissions S."/>
        </authorList>
    </citation>
    <scope>NUCLEOTIDE SEQUENCE [LARGE SCALE GENOMIC DNA]</scope>
    <source>
        <strain evidence="6">DSM 45413</strain>
    </source>
</reference>
<dbReference type="Proteomes" id="UP000198960">
    <property type="component" value="Unassembled WGS sequence"/>
</dbReference>
<evidence type="ECO:0000256" key="2">
    <source>
        <dbReference type="SAM" id="MobiDB-lite"/>
    </source>
</evidence>
<dbReference type="AlphaFoldDB" id="A0A1H8UHA0"/>
<feature type="region of interest" description="Disordered" evidence="2">
    <location>
        <begin position="300"/>
        <end position="320"/>
    </location>
</feature>
<gene>
    <name evidence="5" type="ORF">SAMN05660991_02909</name>
</gene>
<evidence type="ECO:0000256" key="3">
    <source>
        <dbReference type="SAM" id="SignalP"/>
    </source>
</evidence>
<evidence type="ECO:0000256" key="1">
    <source>
        <dbReference type="SAM" id="Coils"/>
    </source>
</evidence>
<feature type="coiled-coil region" evidence="1">
    <location>
        <begin position="201"/>
        <end position="299"/>
    </location>
</feature>
<sequence>MLQGPTARRRTHADRLRTGRRPRSLRMVLAGLLAGAALIGSATPALAVPAPPANPSDGQIDAARAAQDAAAAEVGRIAALVAGAEAELERLSLQAEAAGAAYLAAEEARQIAQAAADEAAAQLQAAADAVAVARARIGEFARESYMNGSQLSTTQALLDADGPAELVQRAALLEYVGDTQVDVLDSLEVARVQQANAESVARATRDQAAAAEAQAEAAKVTADGQVAAQQAAYGEISAQKAQYDQQLEAANIQLLELQGARDAYAQWQAQKAAEEAAAAAAAERAAREAAAAAAAARAQAGSGGGGGGGGSAASGGSGPYVMPTSGRTSSCFGTRWGTLHGGVDVAAPIGTPVYAVHSGTVLRAGTATGFGYAVYIRGDDGFVTVYGHVHEYFVRAGERVSAGEQIATVGNRGQSTGPHLHFEVHPAGSPYTDHMNPAPWLRARGVAFSGC</sequence>
<dbReference type="EMBL" id="FOEE01000008">
    <property type="protein sequence ID" value="SEP02600.1"/>
    <property type="molecule type" value="Genomic_DNA"/>
</dbReference>
<feature type="compositionally biased region" description="Gly residues" evidence="2">
    <location>
        <begin position="301"/>
        <end position="318"/>
    </location>
</feature>
<dbReference type="PANTHER" id="PTHR21666">
    <property type="entry name" value="PEPTIDASE-RELATED"/>
    <property type="match status" value="1"/>
</dbReference>
<name>A0A1H8UHA0_9ACTN</name>
<dbReference type="PANTHER" id="PTHR21666:SF270">
    <property type="entry name" value="MUREIN HYDROLASE ACTIVATOR ENVC"/>
    <property type="match status" value="1"/>
</dbReference>
<feature type="signal peptide" evidence="3">
    <location>
        <begin position="1"/>
        <end position="47"/>
    </location>
</feature>
<dbReference type="CDD" id="cd12797">
    <property type="entry name" value="M23_peptidase"/>
    <property type="match status" value="1"/>
</dbReference>
<dbReference type="RefSeq" id="WP_091944578.1">
    <property type="nucleotide sequence ID" value="NZ_FOEE01000008.1"/>
</dbReference>
<feature type="chain" id="PRO_5011594034" evidence="3">
    <location>
        <begin position="48"/>
        <end position="451"/>
    </location>
</feature>